<dbReference type="Proteomes" id="UP000189286">
    <property type="component" value="Unassembled WGS sequence"/>
</dbReference>
<evidence type="ECO:0000313" key="2">
    <source>
        <dbReference type="Proteomes" id="UP000189286"/>
    </source>
</evidence>
<proteinExistence type="predicted"/>
<gene>
    <name evidence="1" type="ORF">BSK71_19670</name>
</gene>
<dbReference type="OrthoDB" id="6563914at2"/>
<dbReference type="EMBL" id="MPUJ01000020">
    <property type="protein sequence ID" value="ONK01863.1"/>
    <property type="molecule type" value="Genomic_DNA"/>
</dbReference>
<name>A0A1V2QZ05_9GAMM</name>
<dbReference type="RefSeq" id="WP_039361023.1">
    <property type="nucleotide sequence ID" value="NZ_JRMH01000001.1"/>
</dbReference>
<comment type="caution">
    <text evidence="1">The sequence shown here is derived from an EMBL/GenBank/DDBJ whole genome shotgun (WGS) entry which is preliminary data.</text>
</comment>
<protein>
    <submittedName>
        <fullName evidence="1">Uncharacterized protein</fullName>
    </submittedName>
</protein>
<organism evidence="1 2">
    <name type="scientific">Pectobacterium actinidiae</name>
    <dbReference type="NCBI Taxonomy" id="1507808"/>
    <lineage>
        <taxon>Bacteria</taxon>
        <taxon>Pseudomonadati</taxon>
        <taxon>Pseudomonadota</taxon>
        <taxon>Gammaproteobacteria</taxon>
        <taxon>Enterobacterales</taxon>
        <taxon>Pectobacteriaceae</taxon>
        <taxon>Pectobacterium</taxon>
    </lineage>
</organism>
<reference evidence="2" key="1">
    <citation type="submission" date="2016-11" db="EMBL/GenBank/DDBJ databases">
        <authorList>
            <person name="Panda P."/>
            <person name="Visnovsky S."/>
            <person name="Pitman A."/>
        </authorList>
    </citation>
    <scope>NUCLEOTIDE SEQUENCE [LARGE SCALE GENOMIC DNA]</scope>
    <source>
        <strain evidence="2">ICMP 9972</strain>
    </source>
</reference>
<accession>A0A1V2QZ05</accession>
<sequence>MNVDKYNALELLKETGSRFIYPLKMGGEINEDLFNGLLSVAEELTRVFKSDELVPKKILSELYLLSVGIDCENYHHKNDLLDSMSRKIMHCFNLIIAGESVDDIKPKGPRII</sequence>
<dbReference type="AlphaFoldDB" id="A0A1V2QZ05"/>
<evidence type="ECO:0000313" key="1">
    <source>
        <dbReference type="EMBL" id="ONK01863.1"/>
    </source>
</evidence>